<evidence type="ECO:0000256" key="6">
    <source>
        <dbReference type="ARBA" id="ARBA00023274"/>
    </source>
</evidence>
<organism evidence="9 10">
    <name type="scientific">Microbacterium phage Pumpernickel</name>
    <dbReference type="NCBI Taxonomy" id="2885983"/>
    <lineage>
        <taxon>Viruses</taxon>
        <taxon>Duplodnaviria</taxon>
        <taxon>Heunggongvirae</taxon>
        <taxon>Uroviricota</taxon>
        <taxon>Caudoviricetes</taxon>
        <taxon>Pumpernickelvirus</taxon>
        <taxon>Pumpernickelvirus pumpernickel</taxon>
    </lineage>
</organism>
<dbReference type="InterPro" id="IPR037214">
    <property type="entry name" value="TROVE_dom_sf"/>
</dbReference>
<evidence type="ECO:0000313" key="10">
    <source>
        <dbReference type="Proteomes" id="UP000827768"/>
    </source>
</evidence>
<accession>A0AAE9C2I3</accession>
<dbReference type="KEGG" id="vg:80019824"/>
<dbReference type="SUPFAM" id="SSF53300">
    <property type="entry name" value="vWA-like"/>
    <property type="match status" value="1"/>
</dbReference>
<dbReference type="PANTHER" id="PTHR14202:SF0">
    <property type="entry name" value="RNA-BINDING PROTEIN RO60"/>
    <property type="match status" value="1"/>
</dbReference>
<dbReference type="GO" id="GO:0046872">
    <property type="term" value="F:metal ion binding"/>
    <property type="evidence" value="ECO:0007669"/>
    <property type="project" value="UniProtKB-KW"/>
</dbReference>
<dbReference type="InterPro" id="IPR008858">
    <property type="entry name" value="TROVE_dom"/>
</dbReference>
<feature type="compositionally biased region" description="Basic and acidic residues" evidence="7">
    <location>
        <begin position="1"/>
        <end position="10"/>
    </location>
</feature>
<feature type="compositionally biased region" description="Polar residues" evidence="7">
    <location>
        <begin position="11"/>
        <end position="22"/>
    </location>
</feature>
<keyword evidence="3" id="KW-0963">Cytoplasm</keyword>
<evidence type="ECO:0000256" key="7">
    <source>
        <dbReference type="SAM" id="MobiDB-lite"/>
    </source>
</evidence>
<evidence type="ECO:0000259" key="8">
    <source>
        <dbReference type="PROSITE" id="PS50988"/>
    </source>
</evidence>
<keyword evidence="4" id="KW-0479">Metal-binding</keyword>
<keyword evidence="6" id="KW-0687">Ribonucleoprotein</keyword>
<gene>
    <name evidence="9" type="primary">183</name>
    <name evidence="9" type="ORF">SEA_PUMPERNICKEL_183</name>
</gene>
<evidence type="ECO:0000256" key="4">
    <source>
        <dbReference type="ARBA" id="ARBA00022723"/>
    </source>
</evidence>
<dbReference type="InterPro" id="IPR036465">
    <property type="entry name" value="vWFA_dom_sf"/>
</dbReference>
<dbReference type="Proteomes" id="UP000827768">
    <property type="component" value="Segment"/>
</dbReference>
<dbReference type="RefSeq" id="YP_010755173.1">
    <property type="nucleotide sequence ID" value="NC_073468.1"/>
</dbReference>
<evidence type="ECO:0000256" key="5">
    <source>
        <dbReference type="ARBA" id="ARBA00022884"/>
    </source>
</evidence>
<name>A0AAE9C2I3_9CAUD</name>
<dbReference type="InterPro" id="IPR040322">
    <property type="entry name" value="TROVE2"/>
</dbReference>
<dbReference type="GeneID" id="80019824"/>
<dbReference type="GO" id="GO:1990904">
    <property type="term" value="C:ribonucleoprotein complex"/>
    <property type="evidence" value="ECO:0007669"/>
    <property type="project" value="UniProtKB-KW"/>
</dbReference>
<dbReference type="PANTHER" id="PTHR14202">
    <property type="entry name" value="60 KDA RIBONUCLEOPROTEIN SSA/RO"/>
    <property type="match status" value="1"/>
</dbReference>
<dbReference type="Pfam" id="PF05731">
    <property type="entry name" value="TROVE"/>
    <property type="match status" value="2"/>
</dbReference>
<dbReference type="Pfam" id="PF25045">
    <property type="entry name" value="vWA_Ro60"/>
    <property type="match status" value="1"/>
</dbReference>
<comment type="similarity">
    <text evidence="2">Belongs to the Ro 60 kDa family.</text>
</comment>
<keyword evidence="5" id="KW-0694">RNA-binding</keyword>
<feature type="region of interest" description="Disordered" evidence="7">
    <location>
        <begin position="1"/>
        <end position="31"/>
    </location>
</feature>
<evidence type="ECO:0000256" key="3">
    <source>
        <dbReference type="ARBA" id="ARBA00022490"/>
    </source>
</evidence>
<keyword evidence="10" id="KW-1185">Reference proteome</keyword>
<reference evidence="9" key="1">
    <citation type="submission" date="2021-09" db="EMBL/GenBank/DDBJ databases">
        <authorList>
            <person name="Andersen S.H."/>
            <person name="Beall E.A."/>
            <person name="Cappelle B."/>
            <person name="Falteisek K.J."/>
            <person name="Fenske B.A."/>
            <person name="Gansluckner N.W."/>
            <person name="Gilbertson S.M."/>
            <person name="Krings K.J."/>
            <person name="Mobeck M."/>
            <person name="Odeku J.O."/>
            <person name="Poncelet M.E."/>
            <person name="Rohr J.R."/>
            <person name="Rolands L."/>
            <person name="Whipple C.D."/>
            <person name="Whipple E.M."/>
            <person name="Spring A.M."/>
            <person name="Klyczek K."/>
            <person name="Garlena R.A."/>
            <person name="Russell D.A."/>
            <person name="Pope W.H."/>
            <person name="Jacobs-Sera D."/>
            <person name="Hatfull G.F."/>
        </authorList>
    </citation>
    <scope>NUCLEOTIDE SEQUENCE</scope>
</reference>
<evidence type="ECO:0000256" key="2">
    <source>
        <dbReference type="ARBA" id="ARBA00007814"/>
    </source>
</evidence>
<comment type="subcellular location">
    <subcellularLocation>
        <location evidence="1">Cytoplasm</location>
    </subcellularLocation>
</comment>
<protein>
    <submittedName>
        <fullName evidence="9">Ro-like RNA binding protein</fullName>
    </submittedName>
</protein>
<dbReference type="PROSITE" id="PS50988">
    <property type="entry name" value="TROVE"/>
    <property type="match status" value="1"/>
</dbReference>
<feature type="domain" description="TROVE" evidence="8">
    <location>
        <begin position="30"/>
        <end position="360"/>
    </location>
</feature>
<dbReference type="SUPFAM" id="SSF140864">
    <property type="entry name" value="TROVE domain-like"/>
    <property type="match status" value="1"/>
</dbReference>
<proteinExistence type="inferred from homology"/>
<evidence type="ECO:0000256" key="1">
    <source>
        <dbReference type="ARBA" id="ARBA00004496"/>
    </source>
</evidence>
<dbReference type="GO" id="GO:0003723">
    <property type="term" value="F:RNA binding"/>
    <property type="evidence" value="ECO:0007669"/>
    <property type="project" value="UniProtKB-KW"/>
</dbReference>
<dbReference type="Gene3D" id="3.40.50.410">
    <property type="entry name" value="von Willebrand factor, type A domain"/>
    <property type="match status" value="1"/>
</dbReference>
<dbReference type="InterPro" id="IPR056800">
    <property type="entry name" value="vWA_Ro60"/>
</dbReference>
<sequence length="555" mass="59916">MASKALRDFTPKNSATGNTSQLKKAKKGQKRNAAGGFTFTVKGMDRANRFLILGSESNFYSPGSKLTAQNAKTLIKLAEDPASSKELVDLIVKVSTEGRAPKQDPGLFALAIASSHGDADSKRYALSKLGEVARTGSTLFTFVTYVLQFRGWGPALTRAVREWYTDKDVDKAAYQIVKYRSREGYDHKRLFNVSHPKTKGTPFEGLSRFVLYEDSSDAPEIVKGFLLAQAPGADVPALISEYGLTWEMIPTDRLNDVDVWDALLPNTPLGALVRQLPRLTRIGYLAPLSKNTQEIVKRLTDQNEITRSRIHPISVLTALKTYSSGHSVKGSTSWTPDQKIVSALDKAFYLAFKNVEATGNRVLVGLDVSGSMGWGGITGHTNLTPREITAAIAMVIESVEPSTHIIGFTGGVSGSYGRRSGLKTAGAGKYASTVTPLDDVVNSTRSLKDVVSSVSGLPMGGTDIALPMLYAMEQGLEVDTFLILTDNETWAGGTHVYQALNQYRQASGIEAKLVVFSTEATGNTVADPSDPLQLDIAGFDSGAVQVLSEFMRGNI</sequence>
<dbReference type="EMBL" id="OK040790">
    <property type="protein sequence ID" value="UDL15933.1"/>
    <property type="molecule type" value="Genomic_DNA"/>
</dbReference>
<evidence type="ECO:0000313" key="9">
    <source>
        <dbReference type="EMBL" id="UDL15933.1"/>
    </source>
</evidence>